<keyword evidence="4" id="KW-1003">Cell membrane</keyword>
<accession>A0A9D2PXP8</accession>
<evidence type="ECO:0000256" key="2">
    <source>
        <dbReference type="ARBA" id="ARBA00005658"/>
    </source>
</evidence>
<evidence type="ECO:0000256" key="8">
    <source>
        <dbReference type="SAM" id="MobiDB-lite"/>
    </source>
</evidence>
<comment type="caution">
    <text evidence="10">The sequence shown here is derived from an EMBL/GenBank/DDBJ whole genome shotgun (WGS) entry which is preliminary data.</text>
</comment>
<protein>
    <submittedName>
        <fullName evidence="10">BCCT family transporter</fullName>
    </submittedName>
</protein>
<dbReference type="NCBIfam" id="TIGR00842">
    <property type="entry name" value="bcct"/>
    <property type="match status" value="1"/>
</dbReference>
<feature type="transmembrane region" description="Helical" evidence="9">
    <location>
        <begin position="253"/>
        <end position="275"/>
    </location>
</feature>
<feature type="transmembrane region" description="Helical" evidence="9">
    <location>
        <begin position="108"/>
        <end position="129"/>
    </location>
</feature>
<feature type="region of interest" description="Disordered" evidence="8">
    <location>
        <begin position="658"/>
        <end position="719"/>
    </location>
</feature>
<feature type="transmembrane region" description="Helical" evidence="9">
    <location>
        <begin position="205"/>
        <end position="223"/>
    </location>
</feature>
<evidence type="ECO:0000256" key="6">
    <source>
        <dbReference type="ARBA" id="ARBA00022989"/>
    </source>
</evidence>
<keyword evidence="5 9" id="KW-0812">Transmembrane</keyword>
<dbReference type="AlphaFoldDB" id="A0A9D2PXP8"/>
<dbReference type="PANTHER" id="PTHR30047">
    <property type="entry name" value="HIGH-AFFINITY CHOLINE TRANSPORT PROTEIN-RELATED"/>
    <property type="match status" value="1"/>
</dbReference>
<organism evidence="10 11">
    <name type="scientific">Candidatus Brachybacterium intestinipullorum</name>
    <dbReference type="NCBI Taxonomy" id="2838512"/>
    <lineage>
        <taxon>Bacteria</taxon>
        <taxon>Bacillati</taxon>
        <taxon>Actinomycetota</taxon>
        <taxon>Actinomycetes</taxon>
        <taxon>Micrococcales</taxon>
        <taxon>Dermabacteraceae</taxon>
        <taxon>Brachybacterium</taxon>
    </lineage>
</organism>
<gene>
    <name evidence="10" type="ORF">H9932_06225</name>
</gene>
<feature type="transmembrane region" description="Helical" evidence="9">
    <location>
        <begin position="524"/>
        <end position="543"/>
    </location>
</feature>
<feature type="transmembrane region" description="Helical" evidence="9">
    <location>
        <begin position="150"/>
        <end position="169"/>
    </location>
</feature>
<dbReference type="Pfam" id="PF02028">
    <property type="entry name" value="BCCT"/>
    <property type="match status" value="1"/>
</dbReference>
<dbReference type="Proteomes" id="UP000823854">
    <property type="component" value="Unassembled WGS sequence"/>
</dbReference>
<comment type="subcellular location">
    <subcellularLocation>
        <location evidence="1">Cell membrane</location>
        <topology evidence="1">Multi-pass membrane protein</topology>
    </subcellularLocation>
</comment>
<evidence type="ECO:0000313" key="10">
    <source>
        <dbReference type="EMBL" id="HJC69258.1"/>
    </source>
</evidence>
<proteinExistence type="inferred from homology"/>
<feature type="compositionally biased region" description="Acidic residues" evidence="8">
    <location>
        <begin position="667"/>
        <end position="706"/>
    </location>
</feature>
<feature type="transmembrane region" description="Helical" evidence="9">
    <location>
        <begin position="70"/>
        <end position="88"/>
    </location>
</feature>
<feature type="transmembrane region" description="Helical" evidence="9">
    <location>
        <begin position="324"/>
        <end position="350"/>
    </location>
</feature>
<dbReference type="PANTHER" id="PTHR30047:SF7">
    <property type="entry name" value="HIGH-AFFINITY CHOLINE TRANSPORT PROTEIN"/>
    <property type="match status" value="1"/>
</dbReference>
<evidence type="ECO:0000256" key="4">
    <source>
        <dbReference type="ARBA" id="ARBA00022475"/>
    </source>
</evidence>
<feature type="transmembrane region" description="Helical" evidence="9">
    <location>
        <begin position="555"/>
        <end position="575"/>
    </location>
</feature>
<evidence type="ECO:0000256" key="1">
    <source>
        <dbReference type="ARBA" id="ARBA00004651"/>
    </source>
</evidence>
<dbReference type="InterPro" id="IPR000060">
    <property type="entry name" value="BCCT_transptr"/>
</dbReference>
<evidence type="ECO:0000256" key="9">
    <source>
        <dbReference type="SAM" id="Phobius"/>
    </source>
</evidence>
<reference evidence="10" key="1">
    <citation type="journal article" date="2021" name="PeerJ">
        <title>Extensive microbial diversity within the chicken gut microbiome revealed by metagenomics and culture.</title>
        <authorList>
            <person name="Gilroy R."/>
            <person name="Ravi A."/>
            <person name="Getino M."/>
            <person name="Pursley I."/>
            <person name="Horton D.L."/>
            <person name="Alikhan N.F."/>
            <person name="Baker D."/>
            <person name="Gharbi K."/>
            <person name="Hall N."/>
            <person name="Watson M."/>
            <person name="Adriaenssens E.M."/>
            <person name="Foster-Nyarko E."/>
            <person name="Jarju S."/>
            <person name="Secka A."/>
            <person name="Antonio M."/>
            <person name="Oren A."/>
            <person name="Chaudhuri R.R."/>
            <person name="La Ragione R."/>
            <person name="Hildebrand F."/>
            <person name="Pallen M.J."/>
        </authorList>
    </citation>
    <scope>NUCLEOTIDE SEQUENCE</scope>
    <source>
        <strain evidence="10">CHK130-7132</strain>
    </source>
</reference>
<name>A0A9D2PXP8_9MICO</name>
<dbReference type="GO" id="GO:0022857">
    <property type="term" value="F:transmembrane transporter activity"/>
    <property type="evidence" value="ECO:0007669"/>
    <property type="project" value="InterPro"/>
</dbReference>
<keyword evidence="3" id="KW-0813">Transport</keyword>
<evidence type="ECO:0000256" key="3">
    <source>
        <dbReference type="ARBA" id="ARBA00022448"/>
    </source>
</evidence>
<comment type="similarity">
    <text evidence="2">Belongs to the BCCT transporter (TC 2.A.15) family.</text>
</comment>
<keyword evidence="7 9" id="KW-0472">Membrane</keyword>
<dbReference type="GO" id="GO:0005886">
    <property type="term" value="C:plasma membrane"/>
    <property type="evidence" value="ECO:0007669"/>
    <property type="project" value="UniProtKB-SubCell"/>
</dbReference>
<reference evidence="10" key="2">
    <citation type="submission" date="2021-04" db="EMBL/GenBank/DDBJ databases">
        <authorList>
            <person name="Gilroy R."/>
        </authorList>
    </citation>
    <scope>NUCLEOTIDE SEQUENCE</scope>
    <source>
        <strain evidence="10">CHK130-7132</strain>
    </source>
</reference>
<dbReference type="EMBL" id="DWWC01000114">
    <property type="protein sequence ID" value="HJC69258.1"/>
    <property type="molecule type" value="Genomic_DNA"/>
</dbReference>
<feature type="transmembrane region" description="Helical" evidence="9">
    <location>
        <begin position="410"/>
        <end position="435"/>
    </location>
</feature>
<feature type="transmembrane region" description="Helical" evidence="9">
    <location>
        <begin position="484"/>
        <end position="503"/>
    </location>
</feature>
<sequence length="719" mass="75432">MTPPEKSSRADATEEAAAAYAAQARVRYYTRRGQAKRFLDEVNYPHSIHPALVPGVSVEDQKVRYGIDTVIVGAVGAVIIGFVAWGVLAPQQVFDISGSALTWVMHNLGWVFNVLAIGMVLLLLVIALSRYGRIPLGLDGEEPEYGTASWAAMLFGAGIGIGIIFFGPFEPLTYYLSPRPGAPFDAGSVAAMKGAIAQSALHWGLNAWAIYAIVGLAVAYISFRRGRVPLMSAIVAGLWGGDSTSPASRIIDALAIVATLFGTAASLGIGALQIARGVEIVGGLPPTGTALAMVIIGVLTLGTIASAVSGVARGIRWLSNINMALALVLAVFVFVVGPTVFLVNIIPGAITEYLGTLPDMLGANMSEGADMQDFLSSWTTFYWAWWVSWAPFVGVFTAKISRGRTIRQFVLGVLLIPSSIIVLAFAVLGGTAIWLQRRASELDAAGNTTGIADASRAIAPDGTVDSLPAPEEIFFAVVDQLPGAGIISAVVIVMLAIFFITSADSASLVNSQLSQKGNPSPNRLVTAFWALCMAGIAVVILLFGGENALQGLQNLIVVSALPFAVVLVLMAVALVKELRNDPMTIREHYQEAAVENAVKAGVAEYGDHFALAIEPTAPDSEYATGGEFDSTAPEVTEWYARTDEDGNPIDYDYERGVYLDADGNPLPDEDEGADPGADDAADPGADDAEGDDSAESSLEEAPEDGDGPARRPGGGAGRS</sequence>
<evidence type="ECO:0000313" key="11">
    <source>
        <dbReference type="Proteomes" id="UP000823854"/>
    </source>
</evidence>
<evidence type="ECO:0000256" key="5">
    <source>
        <dbReference type="ARBA" id="ARBA00022692"/>
    </source>
</evidence>
<evidence type="ECO:0000256" key="7">
    <source>
        <dbReference type="ARBA" id="ARBA00023136"/>
    </source>
</evidence>
<feature type="transmembrane region" description="Helical" evidence="9">
    <location>
        <begin position="380"/>
        <end position="398"/>
    </location>
</feature>
<feature type="transmembrane region" description="Helical" evidence="9">
    <location>
        <begin position="290"/>
        <end position="312"/>
    </location>
</feature>
<keyword evidence="6 9" id="KW-1133">Transmembrane helix</keyword>